<reference evidence="4 5" key="1">
    <citation type="submission" date="2015-10" db="EMBL/GenBank/DDBJ databases">
        <title>Draft genome sequence of pyrrolomycin-producing Streptomyces vitaminophilus.</title>
        <authorList>
            <person name="Graham D.E."/>
            <person name="Mahan K.M."/>
            <person name="Klingeman D.M."/>
            <person name="Hettich R.L."/>
            <person name="Parry R.J."/>
        </authorList>
    </citation>
    <scope>NUCLEOTIDE SEQUENCE [LARGE SCALE GENOMIC DNA]</scope>
    <source>
        <strain evidence="4 5">ATCC 31673</strain>
    </source>
</reference>
<dbReference type="PROSITE" id="PS51257">
    <property type="entry name" value="PROKAR_LIPOPROTEIN"/>
    <property type="match status" value="1"/>
</dbReference>
<keyword evidence="2" id="KW-1133">Transmembrane helix</keyword>
<feature type="transmembrane region" description="Helical" evidence="2">
    <location>
        <begin position="165"/>
        <end position="185"/>
    </location>
</feature>
<gene>
    <name evidence="4" type="ORF">AQ490_13130</name>
</gene>
<feature type="chain" id="PRO_5006670783" description="Lipoprotein" evidence="3">
    <location>
        <begin position="30"/>
        <end position="192"/>
    </location>
</feature>
<dbReference type="AlphaFoldDB" id="A0A0T6LXW7"/>
<dbReference type="eggNOG" id="ENOG5031YKW">
    <property type="taxonomic scope" value="Bacteria"/>
</dbReference>
<evidence type="ECO:0008006" key="6">
    <source>
        <dbReference type="Google" id="ProtNLM"/>
    </source>
</evidence>
<protein>
    <recommendedName>
        <fullName evidence="6">Lipoprotein</fullName>
    </recommendedName>
</protein>
<keyword evidence="2" id="KW-0472">Membrane</keyword>
<evidence type="ECO:0000256" key="2">
    <source>
        <dbReference type="SAM" id="Phobius"/>
    </source>
</evidence>
<name>A0A0T6LXW7_WENVI</name>
<keyword evidence="2" id="KW-0812">Transmembrane</keyword>
<evidence type="ECO:0000313" key="5">
    <source>
        <dbReference type="Proteomes" id="UP000050867"/>
    </source>
</evidence>
<keyword evidence="5" id="KW-1185">Reference proteome</keyword>
<dbReference type="Proteomes" id="UP000050867">
    <property type="component" value="Unassembled WGS sequence"/>
</dbReference>
<feature type="region of interest" description="Disordered" evidence="1">
    <location>
        <begin position="126"/>
        <end position="159"/>
    </location>
</feature>
<sequence>MRVVTTARRVAVLAISAGCLVGGCPTAGAAEGDQVVITPAAVQPGQAVTVSASGCVAGSVNARPQAFSDALVDQVLRLAPTGEPGTVSGTGEVSPDVSPGTFLVEVTCDHPNQAPSLRSTLTVTAEGPPGAVSVSPAGQPARHAAPPDREARDGGSGATSLGRTLAMAGGSALLVGAAGAAVFALNRRSRGN</sequence>
<comment type="caution">
    <text evidence="4">The sequence shown here is derived from an EMBL/GenBank/DDBJ whole genome shotgun (WGS) entry which is preliminary data.</text>
</comment>
<dbReference type="RefSeq" id="WP_018383628.1">
    <property type="nucleotide sequence ID" value="NZ_LLZU01000003.1"/>
</dbReference>
<proteinExistence type="predicted"/>
<organism evidence="4 5">
    <name type="scientific">Wenjunlia vitaminophila</name>
    <name type="common">Streptomyces vitaminophilus</name>
    <dbReference type="NCBI Taxonomy" id="76728"/>
    <lineage>
        <taxon>Bacteria</taxon>
        <taxon>Bacillati</taxon>
        <taxon>Actinomycetota</taxon>
        <taxon>Actinomycetes</taxon>
        <taxon>Kitasatosporales</taxon>
        <taxon>Streptomycetaceae</taxon>
        <taxon>Wenjunlia</taxon>
    </lineage>
</organism>
<evidence type="ECO:0000256" key="1">
    <source>
        <dbReference type="SAM" id="MobiDB-lite"/>
    </source>
</evidence>
<accession>A0A0T6LXW7</accession>
<dbReference type="EMBL" id="LLZU01000003">
    <property type="protein sequence ID" value="KRV50890.1"/>
    <property type="molecule type" value="Genomic_DNA"/>
</dbReference>
<evidence type="ECO:0000313" key="4">
    <source>
        <dbReference type="EMBL" id="KRV50890.1"/>
    </source>
</evidence>
<keyword evidence="3" id="KW-0732">Signal</keyword>
<evidence type="ECO:0000256" key="3">
    <source>
        <dbReference type="SAM" id="SignalP"/>
    </source>
</evidence>
<feature type="signal peptide" evidence="3">
    <location>
        <begin position="1"/>
        <end position="29"/>
    </location>
</feature>